<reference evidence="2 3" key="1">
    <citation type="submission" date="2019-01" db="EMBL/GenBank/DDBJ databases">
        <title>Senegalimassilia sp. nov. KGMB04484 isolated human feces.</title>
        <authorList>
            <person name="Han K.-I."/>
            <person name="Kim J.-S."/>
            <person name="Lee K.C."/>
            <person name="Suh M.K."/>
            <person name="Eom M.K."/>
            <person name="Lee J.H."/>
            <person name="Park S.-H."/>
            <person name="Kang S.W."/>
            <person name="Park J.-E."/>
            <person name="Oh B.S."/>
            <person name="Yu S.Y."/>
            <person name="Choi S.-H."/>
            <person name="Lee D.H."/>
            <person name="Yoon H."/>
            <person name="Kim B.-Y."/>
            <person name="Lee J.H."/>
            <person name="Lee J.-S."/>
        </authorList>
    </citation>
    <scope>NUCLEOTIDE SEQUENCE [LARGE SCALE GENOMIC DNA]</scope>
    <source>
        <strain evidence="2 3">KGMB04484</strain>
    </source>
</reference>
<dbReference type="PANTHER" id="PTHR30217">
    <property type="entry name" value="PEPTIDASE U32 FAMILY"/>
    <property type="match status" value="1"/>
</dbReference>
<dbReference type="InterPro" id="IPR001539">
    <property type="entry name" value="Peptidase_U32"/>
</dbReference>
<dbReference type="PROSITE" id="PS01276">
    <property type="entry name" value="PEPTIDASE_U32"/>
    <property type="match status" value="1"/>
</dbReference>
<evidence type="ECO:0000313" key="3">
    <source>
        <dbReference type="Proteomes" id="UP000293345"/>
    </source>
</evidence>
<evidence type="ECO:0000259" key="1">
    <source>
        <dbReference type="Pfam" id="PF12392"/>
    </source>
</evidence>
<sequence>MNREVELLAPAGGMAAFHAAIQGGADAVYLGLQSFNARRGADNFTLETFADACAYAHLRGVNVYVTLNTAILPNEVNDALETARQAYRAGADAFIVQDIGIASELARTLPQARLHVSTQMNTHNEAGVRAAAELGAKRITLARELSLPEIEHLVGVADELGVEIETFAHGALCVCYSGQCFMSSLIGGRSANRGLCAQACRLPYTLHNVAKNKPLPAPGEHLLSPQDLCTIDLLPDLVRAGVSSLKIEGRMKSPEYVLAVTQVYREVLDRVLTARDAAQESDSASWAAQPATEEEHQKLAEAFSRGFTTAYLEGHRGNEIMSYGRPNNRGVFIGRVASVRNGKAAVAADQEIVAGDVLEFWTNKGHFAYTVSQVERDRNGNVLLAPERAVGKGDRVFRVRSAKAAFVDDDKLPRVLVDGVARLRIGQPLRVEFRLADTPGNGRAYRAAVKRFAGQPLPVGVAEGPNVEAARTKAVAEAGVRAHIDRMGQTPFELASLVVEIDEGVGIGFSQLHHVRAAALESLKQQLLEGVTARPLPRVEPLPDVRPANAGGVHVAALVTNPACAKAAKRAGADVLYVPAVNLEHGQATVAGQLTATVEQASYPKQCTVVLPVVCHDICKLTREQACGFDAWRSVHADQPVVAESLGMLSRAMAQGGLVEVGPHLPITNKLALRKAAELGARRVWLSPELNLAQIAELAKESPVELGLTVIGRQELMTTEHCMLMSQGPCAQNCASCARRKSPHFLKDRKGYDFPVVTDQLGRSHLYNSVQLDVVHALPDIIQAGVSWLMVDATMLNVEETTQAVQRVVRARNIAHAQGAALPKEPGCTSGHLFRGVQ</sequence>
<dbReference type="RefSeq" id="WP_129423918.1">
    <property type="nucleotide sequence ID" value="NZ_SDPW01000001.1"/>
</dbReference>
<dbReference type="Pfam" id="PF01136">
    <property type="entry name" value="Peptidase_U32"/>
    <property type="match status" value="2"/>
</dbReference>
<name>A0A4Q2K2P4_9ACTN</name>
<dbReference type="SUPFAM" id="SSF51569">
    <property type="entry name" value="Aldolase"/>
    <property type="match status" value="1"/>
</dbReference>
<gene>
    <name evidence="2" type="ORF">ET524_05500</name>
</gene>
<protein>
    <submittedName>
        <fullName evidence="2">U32 family peptidase</fullName>
    </submittedName>
</protein>
<dbReference type="EMBL" id="SDPW01000001">
    <property type="protein sequence ID" value="RXZ53993.1"/>
    <property type="molecule type" value="Genomic_DNA"/>
</dbReference>
<dbReference type="Pfam" id="PF12392">
    <property type="entry name" value="DUF3656"/>
    <property type="match status" value="1"/>
</dbReference>
<organism evidence="2 3">
    <name type="scientific">Senegalimassilia faecalis</name>
    <dbReference type="NCBI Taxonomy" id="2509433"/>
    <lineage>
        <taxon>Bacteria</taxon>
        <taxon>Bacillati</taxon>
        <taxon>Actinomycetota</taxon>
        <taxon>Coriobacteriia</taxon>
        <taxon>Coriobacteriales</taxon>
        <taxon>Coriobacteriaceae</taxon>
        <taxon>Senegalimassilia</taxon>
    </lineage>
</organism>
<comment type="caution">
    <text evidence="2">The sequence shown here is derived from an EMBL/GenBank/DDBJ whole genome shotgun (WGS) entry which is preliminary data.</text>
</comment>
<dbReference type="Proteomes" id="UP000293345">
    <property type="component" value="Unassembled WGS sequence"/>
</dbReference>
<dbReference type="PANTHER" id="PTHR30217:SF10">
    <property type="entry name" value="23S RRNA 5-HYDROXYCYTIDINE C2501 SYNTHASE"/>
    <property type="match status" value="1"/>
</dbReference>
<feature type="domain" description="Peptidase U32 collagenase" evidence="1">
    <location>
        <begin position="410"/>
        <end position="527"/>
    </location>
</feature>
<accession>A0A4Q2K2P4</accession>
<dbReference type="OrthoDB" id="9807498at2"/>
<proteinExistence type="predicted"/>
<dbReference type="InterPro" id="IPR051454">
    <property type="entry name" value="RNA/ubiquinone_mod_enzymes"/>
</dbReference>
<evidence type="ECO:0000313" key="2">
    <source>
        <dbReference type="EMBL" id="RXZ53993.1"/>
    </source>
</evidence>
<keyword evidence="3" id="KW-1185">Reference proteome</keyword>
<dbReference type="AlphaFoldDB" id="A0A4Q2K2P4"/>
<dbReference type="InterPro" id="IPR020988">
    <property type="entry name" value="Pept_U32_collagenase"/>
</dbReference>